<gene>
    <name evidence="2" type="ORF">BAUCODRAFT_481165</name>
</gene>
<feature type="region of interest" description="Disordered" evidence="1">
    <location>
        <begin position="150"/>
        <end position="169"/>
    </location>
</feature>
<dbReference type="RefSeq" id="XP_007676582.1">
    <property type="nucleotide sequence ID" value="XM_007678392.1"/>
</dbReference>
<dbReference type="AlphaFoldDB" id="M2NBQ4"/>
<dbReference type="HOGENOM" id="CLU_1360187_0_0_1"/>
<keyword evidence="3" id="KW-1185">Reference proteome</keyword>
<protein>
    <submittedName>
        <fullName evidence="2">Uncharacterized protein</fullName>
    </submittedName>
</protein>
<dbReference type="GeneID" id="19114770"/>
<proteinExistence type="predicted"/>
<organism evidence="2 3">
    <name type="scientific">Baudoinia panamericana (strain UAMH 10762)</name>
    <name type="common">Angels' share fungus</name>
    <name type="synonym">Baudoinia compniacensis (strain UAMH 10762)</name>
    <dbReference type="NCBI Taxonomy" id="717646"/>
    <lineage>
        <taxon>Eukaryota</taxon>
        <taxon>Fungi</taxon>
        <taxon>Dikarya</taxon>
        <taxon>Ascomycota</taxon>
        <taxon>Pezizomycotina</taxon>
        <taxon>Dothideomycetes</taxon>
        <taxon>Dothideomycetidae</taxon>
        <taxon>Mycosphaerellales</taxon>
        <taxon>Teratosphaeriaceae</taxon>
        <taxon>Baudoinia</taxon>
    </lineage>
</organism>
<dbReference type="Proteomes" id="UP000011761">
    <property type="component" value="Unassembled WGS sequence"/>
</dbReference>
<dbReference type="OrthoDB" id="540503at2759"/>
<evidence type="ECO:0000313" key="3">
    <source>
        <dbReference type="Proteomes" id="UP000011761"/>
    </source>
</evidence>
<name>M2NBQ4_BAUPA</name>
<reference evidence="2 3" key="1">
    <citation type="journal article" date="2012" name="PLoS Pathog.">
        <title>Diverse lifestyles and strategies of plant pathogenesis encoded in the genomes of eighteen Dothideomycetes fungi.</title>
        <authorList>
            <person name="Ohm R.A."/>
            <person name="Feau N."/>
            <person name="Henrissat B."/>
            <person name="Schoch C.L."/>
            <person name="Horwitz B.A."/>
            <person name="Barry K.W."/>
            <person name="Condon B.J."/>
            <person name="Copeland A.C."/>
            <person name="Dhillon B."/>
            <person name="Glaser F."/>
            <person name="Hesse C.N."/>
            <person name="Kosti I."/>
            <person name="LaButti K."/>
            <person name="Lindquist E.A."/>
            <person name="Lucas S."/>
            <person name="Salamov A.A."/>
            <person name="Bradshaw R.E."/>
            <person name="Ciuffetti L."/>
            <person name="Hamelin R.C."/>
            <person name="Kema G.H.J."/>
            <person name="Lawrence C."/>
            <person name="Scott J.A."/>
            <person name="Spatafora J.W."/>
            <person name="Turgeon B.G."/>
            <person name="de Wit P.J.G.M."/>
            <person name="Zhong S."/>
            <person name="Goodwin S.B."/>
            <person name="Grigoriev I.V."/>
        </authorList>
    </citation>
    <scope>NUCLEOTIDE SEQUENCE [LARGE SCALE GENOMIC DNA]</scope>
    <source>
        <strain evidence="2 3">UAMH 10762</strain>
    </source>
</reference>
<evidence type="ECO:0000313" key="2">
    <source>
        <dbReference type="EMBL" id="EMC96574.1"/>
    </source>
</evidence>
<dbReference type="KEGG" id="bcom:BAUCODRAFT_481165"/>
<dbReference type="EMBL" id="KB445555">
    <property type="protein sequence ID" value="EMC96574.1"/>
    <property type="molecule type" value="Genomic_DNA"/>
</dbReference>
<feature type="region of interest" description="Disordered" evidence="1">
    <location>
        <begin position="1"/>
        <end position="21"/>
    </location>
</feature>
<sequence>MALGPQGHPKQHAATPNHACSNHQPVSNYILSNRLRIIVDPQRRNLPAEAGQVRYSNAWSCAAVGTGETGVSMVNNLFTALHNGDNKSAERLLKRATADHLNRRDRPATCDCPHAPEACVPQQYRELQRPGRGRCWQAISCSRHAEHGSSIASSPDIAAHAPHTKSATARSPRRRLYKCWWNMRSSVPDSAVLAEGLAQHP</sequence>
<evidence type="ECO:0000256" key="1">
    <source>
        <dbReference type="SAM" id="MobiDB-lite"/>
    </source>
</evidence>
<accession>M2NBQ4</accession>